<dbReference type="SUPFAM" id="SSF51182">
    <property type="entry name" value="RmlC-like cupins"/>
    <property type="match status" value="1"/>
</dbReference>
<reference evidence="2 3" key="1">
    <citation type="journal article" date="2016" name="Genome Announc.">
        <title>First Complete Genome Sequence of a Subdivision 6 Acidobacterium Strain.</title>
        <authorList>
            <person name="Huang S."/>
            <person name="Vieira S."/>
            <person name="Bunk B."/>
            <person name="Riedel T."/>
            <person name="Sproer C."/>
            <person name="Overmann J."/>
        </authorList>
    </citation>
    <scope>NUCLEOTIDE SEQUENCE [LARGE SCALE GENOMIC DNA]</scope>
    <source>
        <strain evidence="3">DSM 100886 HEG_-6_39</strain>
    </source>
</reference>
<accession>A0A143PKB8</accession>
<dbReference type="InterPro" id="IPR011051">
    <property type="entry name" value="RmlC_Cupin_sf"/>
</dbReference>
<name>A0A143PKB8_LUTPR</name>
<proteinExistence type="predicted"/>
<dbReference type="PATRIC" id="fig|1813736.3.peg.2243"/>
<evidence type="ECO:0008006" key="4">
    <source>
        <dbReference type="Google" id="ProtNLM"/>
    </source>
</evidence>
<feature type="compositionally biased region" description="Acidic residues" evidence="1">
    <location>
        <begin position="411"/>
        <end position="424"/>
    </location>
</feature>
<dbReference type="Gene3D" id="2.60.120.10">
    <property type="entry name" value="Jelly Rolls"/>
    <property type="match status" value="1"/>
</dbReference>
<evidence type="ECO:0000256" key="1">
    <source>
        <dbReference type="SAM" id="MobiDB-lite"/>
    </source>
</evidence>
<dbReference type="InterPro" id="IPR014710">
    <property type="entry name" value="RmlC-like_jellyroll"/>
</dbReference>
<feature type="region of interest" description="Disordered" evidence="1">
    <location>
        <begin position="405"/>
        <end position="424"/>
    </location>
</feature>
<sequence>MSDAAPTSTRHLATRTADVGPLVERELARTQGLLRLAPCWVPRAFVQPGRRLKLHPDDLYAFGLDRGGIDERWFASTIEAANAGRVPDEGLSYIVVERERVTMRDAVAACGASLIGETSWARYRRWPVFAKFFDNRGPIPHHMHQDAAQAALVGREAKPEGYYFPPQMNARANDFPFTFFGLAPGTTRADLRRCLERWHTGDNGILDLAQASRLEVGTGWLIPPRMLHAPGSLCTYEPQWASDVLAMYQSVVDGQAIPWDLLVQDVPPAHHHDLDYLVDQLDWEANLDPTFRESHLLRPREASAGSGFVDRWVVYGRIAGARLFSAKELTIEPGATCTIQDDGAWGLVCVQGTGTINGEPLASPTLIRFGDLTDDEWFCNEAGARRGVTFTNTSRTEPLVTLRYMGPHEDGADEDGGDEDGGVR</sequence>
<dbReference type="KEGG" id="abac:LuPra_02137"/>
<reference evidence="3" key="2">
    <citation type="submission" date="2016-04" db="EMBL/GenBank/DDBJ databases">
        <title>First Complete Genome Sequence of a Subdivision 6 Acidobacterium.</title>
        <authorList>
            <person name="Huang S."/>
            <person name="Vieira S."/>
            <person name="Bunk B."/>
            <person name="Riedel T."/>
            <person name="Sproeer C."/>
            <person name="Overmann J."/>
        </authorList>
    </citation>
    <scope>NUCLEOTIDE SEQUENCE [LARGE SCALE GENOMIC DNA]</scope>
    <source>
        <strain evidence="3">DSM 100886 HEG_-6_39</strain>
    </source>
</reference>
<evidence type="ECO:0000313" key="2">
    <source>
        <dbReference type="EMBL" id="AMY08931.1"/>
    </source>
</evidence>
<dbReference type="Proteomes" id="UP000076079">
    <property type="component" value="Chromosome"/>
</dbReference>
<protein>
    <recommendedName>
        <fullName evidence="4">Mannose-6-phosphate isomerase</fullName>
    </recommendedName>
</protein>
<evidence type="ECO:0000313" key="3">
    <source>
        <dbReference type="Proteomes" id="UP000076079"/>
    </source>
</evidence>
<keyword evidence="3" id="KW-1185">Reference proteome</keyword>
<dbReference type="RefSeq" id="WP_234800825.1">
    <property type="nucleotide sequence ID" value="NZ_CP015136.1"/>
</dbReference>
<dbReference type="EMBL" id="CP015136">
    <property type="protein sequence ID" value="AMY08931.1"/>
    <property type="molecule type" value="Genomic_DNA"/>
</dbReference>
<dbReference type="STRING" id="1855912.LuPra_02137"/>
<dbReference type="AlphaFoldDB" id="A0A143PKB8"/>
<organism evidence="2 3">
    <name type="scientific">Luteitalea pratensis</name>
    <dbReference type="NCBI Taxonomy" id="1855912"/>
    <lineage>
        <taxon>Bacteria</taxon>
        <taxon>Pseudomonadati</taxon>
        <taxon>Acidobacteriota</taxon>
        <taxon>Vicinamibacteria</taxon>
        <taxon>Vicinamibacterales</taxon>
        <taxon>Vicinamibacteraceae</taxon>
        <taxon>Luteitalea</taxon>
    </lineage>
</organism>
<gene>
    <name evidence="2" type="ORF">LuPra_02137</name>
</gene>